<keyword evidence="3" id="KW-1185">Reference proteome</keyword>
<dbReference type="AlphaFoldDB" id="A0A6P2BT12"/>
<evidence type="ECO:0000256" key="1">
    <source>
        <dbReference type="SAM" id="MobiDB-lite"/>
    </source>
</evidence>
<proteinExistence type="predicted"/>
<gene>
    <name evidence="2" type="ORF">EAS64_34380</name>
</gene>
<protein>
    <submittedName>
        <fullName evidence="2">YtxH domain-containing protein</fullName>
    </submittedName>
</protein>
<sequence length="139" mass="14686">MRHKAIFVAGFAVGFVAGARSGRETYDKMMAYAQQVAEHPKVQQATSVAQTKATEFAKTAKEKGPDYAKNAASSAASMAQNQASQVPKYLANVKQAASSHMPSRFAGSTETDDVAPDGNLVYPADGSAETSPHYSPDMP</sequence>
<comment type="caution">
    <text evidence="2">The sequence shown here is derived from an EMBL/GenBank/DDBJ whole genome shotgun (WGS) entry which is preliminary data.</text>
</comment>
<dbReference type="OrthoDB" id="5125216at2"/>
<dbReference type="EMBL" id="RPFW01000007">
    <property type="protein sequence ID" value="TVZ01356.1"/>
    <property type="molecule type" value="Genomic_DNA"/>
</dbReference>
<feature type="region of interest" description="Disordered" evidence="1">
    <location>
        <begin position="95"/>
        <end position="139"/>
    </location>
</feature>
<feature type="compositionally biased region" description="Polar residues" evidence="1">
    <location>
        <begin position="95"/>
        <end position="109"/>
    </location>
</feature>
<name>A0A6P2BT12_9ACTN</name>
<reference evidence="2 3" key="1">
    <citation type="submission" date="2018-11" db="EMBL/GenBank/DDBJ databases">
        <title>Trebonia kvetii gen.nov., sp.nov., a novel acidophilic actinobacterium, and proposal of the new actinobacterial family Treboniaceae fam. nov.</title>
        <authorList>
            <person name="Rapoport D."/>
            <person name="Sagova-Mareckova M."/>
            <person name="Sedlacek I."/>
            <person name="Provaznik J."/>
            <person name="Kralova S."/>
            <person name="Pavlinic D."/>
            <person name="Benes V."/>
            <person name="Kopecky J."/>
        </authorList>
    </citation>
    <scope>NUCLEOTIDE SEQUENCE [LARGE SCALE GENOMIC DNA]</scope>
    <source>
        <strain evidence="2 3">15Tr583</strain>
    </source>
</reference>
<dbReference type="Proteomes" id="UP000460272">
    <property type="component" value="Unassembled WGS sequence"/>
</dbReference>
<dbReference type="RefSeq" id="WP_145859844.1">
    <property type="nucleotide sequence ID" value="NZ_RPFW01000007.1"/>
</dbReference>
<feature type="compositionally biased region" description="Low complexity" evidence="1">
    <location>
        <begin position="68"/>
        <end position="83"/>
    </location>
</feature>
<organism evidence="2 3">
    <name type="scientific">Trebonia kvetii</name>
    <dbReference type="NCBI Taxonomy" id="2480626"/>
    <lineage>
        <taxon>Bacteria</taxon>
        <taxon>Bacillati</taxon>
        <taxon>Actinomycetota</taxon>
        <taxon>Actinomycetes</taxon>
        <taxon>Streptosporangiales</taxon>
        <taxon>Treboniaceae</taxon>
        <taxon>Trebonia</taxon>
    </lineage>
</organism>
<evidence type="ECO:0000313" key="3">
    <source>
        <dbReference type="Proteomes" id="UP000460272"/>
    </source>
</evidence>
<evidence type="ECO:0000313" key="2">
    <source>
        <dbReference type="EMBL" id="TVZ01356.1"/>
    </source>
</evidence>
<feature type="region of interest" description="Disordered" evidence="1">
    <location>
        <begin position="60"/>
        <end position="83"/>
    </location>
</feature>
<accession>A0A6P2BT12</accession>